<evidence type="ECO:0000313" key="4">
    <source>
        <dbReference type="Proteomes" id="UP000178724"/>
    </source>
</evidence>
<dbReference type="InterPro" id="IPR021435">
    <property type="entry name" value="DUF3084"/>
</dbReference>
<proteinExistence type="predicted"/>
<keyword evidence="1" id="KW-0175">Coiled coil</keyword>
<evidence type="ECO:0008006" key="5">
    <source>
        <dbReference type="Google" id="ProtNLM"/>
    </source>
</evidence>
<dbReference type="Proteomes" id="UP000178724">
    <property type="component" value="Unassembled WGS sequence"/>
</dbReference>
<feature type="coiled-coil region" evidence="1">
    <location>
        <begin position="78"/>
        <end position="126"/>
    </location>
</feature>
<evidence type="ECO:0000256" key="1">
    <source>
        <dbReference type="SAM" id="Coils"/>
    </source>
</evidence>
<sequence>MIFALQVSLILLVVSGAIAYIGNYVGRYIGKRRLVIFGLRPRHTAIMIAILSGALIAAVTLASLLFISQDARTAFLGLEKLKSELSERSGELSAANKELEVKLLEQNELEAKLGKARVEIAQISKARQKLGREVAAARQGEVIFKKDELITLSLIQAGPEKEKIEAGLKAIIDAADARLRAFGIRSALPLIVIPDEEFERTVYELAGRNLVFVVKLLAERNSLWGEEVPARFELVENKLVYGEGQEIVRGDIPQKLAAPQIEQEIMRQLGLARQAALEAGVLPDASGSLGGVPYAQIAELAKKIKDKKIALKIFAKKDIYTIGPLDVGFKTVNIK</sequence>
<dbReference type="Pfam" id="PF11283">
    <property type="entry name" value="DUF3084"/>
    <property type="match status" value="1"/>
</dbReference>
<keyword evidence="2" id="KW-1133">Transmembrane helix</keyword>
<gene>
    <name evidence="3" type="ORF">A2625_00310</name>
</gene>
<evidence type="ECO:0000313" key="3">
    <source>
        <dbReference type="EMBL" id="OGB88907.1"/>
    </source>
</evidence>
<dbReference type="EMBL" id="METM01000032">
    <property type="protein sequence ID" value="OGB88907.1"/>
    <property type="molecule type" value="Genomic_DNA"/>
</dbReference>
<evidence type="ECO:0000256" key="2">
    <source>
        <dbReference type="SAM" id="Phobius"/>
    </source>
</evidence>
<name>A0A1F4PZ43_UNCSA</name>
<organism evidence="3 4">
    <name type="scientific">candidate division WOR-1 bacterium RIFCSPHIGHO2_01_FULL_53_15</name>
    <dbReference type="NCBI Taxonomy" id="1802564"/>
    <lineage>
        <taxon>Bacteria</taxon>
        <taxon>Bacillati</taxon>
        <taxon>Saganbacteria</taxon>
    </lineage>
</organism>
<protein>
    <recommendedName>
        <fullName evidence="5">DUF3084 domain-containing protein</fullName>
    </recommendedName>
</protein>
<reference evidence="3 4" key="1">
    <citation type="journal article" date="2016" name="Nat. Commun.">
        <title>Thousands of microbial genomes shed light on interconnected biogeochemical processes in an aquifer system.</title>
        <authorList>
            <person name="Anantharaman K."/>
            <person name="Brown C.T."/>
            <person name="Hug L.A."/>
            <person name="Sharon I."/>
            <person name="Castelle C.J."/>
            <person name="Probst A.J."/>
            <person name="Thomas B.C."/>
            <person name="Singh A."/>
            <person name="Wilkins M.J."/>
            <person name="Karaoz U."/>
            <person name="Brodie E.L."/>
            <person name="Williams K.H."/>
            <person name="Hubbard S.S."/>
            <person name="Banfield J.F."/>
        </authorList>
    </citation>
    <scope>NUCLEOTIDE SEQUENCE [LARGE SCALE GENOMIC DNA]</scope>
</reference>
<feature type="transmembrane region" description="Helical" evidence="2">
    <location>
        <begin position="43"/>
        <end position="67"/>
    </location>
</feature>
<keyword evidence="2" id="KW-0472">Membrane</keyword>
<comment type="caution">
    <text evidence="3">The sequence shown here is derived from an EMBL/GenBank/DDBJ whole genome shotgun (WGS) entry which is preliminary data.</text>
</comment>
<dbReference type="AlphaFoldDB" id="A0A1F4PZ43"/>
<accession>A0A1F4PZ43</accession>
<keyword evidence="2" id="KW-0812">Transmembrane</keyword>